<gene>
    <name evidence="2" type="ORF">A6302_03221</name>
</gene>
<name>A0A1E3GZJ4_9HYPH</name>
<keyword evidence="3" id="KW-1185">Reference proteome</keyword>
<feature type="region of interest" description="Disordered" evidence="1">
    <location>
        <begin position="98"/>
        <end position="123"/>
    </location>
</feature>
<dbReference type="EMBL" id="MCRJ01000089">
    <property type="protein sequence ID" value="ODN69454.1"/>
    <property type="molecule type" value="Genomic_DNA"/>
</dbReference>
<reference evidence="2 3" key="1">
    <citation type="submission" date="2016-07" db="EMBL/GenBank/DDBJ databases">
        <title>Draft Genome Sequence of Methylobrevis pamukkalensis PK2.</title>
        <authorList>
            <person name="Vasilenko O.V."/>
            <person name="Doronina N.V."/>
            <person name="Shmareva M.N."/>
            <person name="Tarlachkov S.V."/>
            <person name="Mustakhimov I."/>
            <person name="Trotsenko Y.A."/>
        </authorList>
    </citation>
    <scope>NUCLEOTIDE SEQUENCE [LARGE SCALE GENOMIC DNA]</scope>
    <source>
        <strain evidence="2 3">PK2</strain>
    </source>
</reference>
<comment type="caution">
    <text evidence="2">The sequence shown here is derived from an EMBL/GenBank/DDBJ whole genome shotgun (WGS) entry which is preliminary data.</text>
</comment>
<protein>
    <submittedName>
        <fullName evidence="2">Uncharacterized protein</fullName>
    </submittedName>
</protein>
<dbReference type="Proteomes" id="UP000094622">
    <property type="component" value="Unassembled WGS sequence"/>
</dbReference>
<proteinExistence type="predicted"/>
<evidence type="ECO:0000256" key="1">
    <source>
        <dbReference type="SAM" id="MobiDB-lite"/>
    </source>
</evidence>
<evidence type="ECO:0000313" key="2">
    <source>
        <dbReference type="EMBL" id="ODN69454.1"/>
    </source>
</evidence>
<organism evidence="2 3">
    <name type="scientific">Methylobrevis pamukkalensis</name>
    <dbReference type="NCBI Taxonomy" id="1439726"/>
    <lineage>
        <taxon>Bacteria</taxon>
        <taxon>Pseudomonadati</taxon>
        <taxon>Pseudomonadota</taxon>
        <taxon>Alphaproteobacteria</taxon>
        <taxon>Hyphomicrobiales</taxon>
        <taxon>Pleomorphomonadaceae</taxon>
        <taxon>Methylobrevis</taxon>
    </lineage>
</organism>
<dbReference type="AlphaFoldDB" id="A0A1E3GZJ4"/>
<accession>A0A1E3GZJ4</accession>
<evidence type="ECO:0000313" key="3">
    <source>
        <dbReference type="Proteomes" id="UP000094622"/>
    </source>
</evidence>
<sequence>MPQFGAAVDFDALLEAPVTGLTLAVERSLYLNTGLHADAADGDASRLRLLLHLARQGLVGHVPHALVSLDGSPAVSDATMTARWRPCSARPGCRTVWRRTAPVPAGRSTSAGPPPSRRRACRC</sequence>